<protein>
    <submittedName>
        <fullName evidence="1">Uncharacterized protein</fullName>
    </submittedName>
</protein>
<name>A0A3R7VSD5_9EURY</name>
<comment type="caution">
    <text evidence="1">The sequence shown here is derived from an EMBL/GenBank/DDBJ whole genome shotgun (WGS) entry which is preliminary data.</text>
</comment>
<reference evidence="1 2" key="1">
    <citation type="submission" date="2018-08" db="EMBL/GenBank/DDBJ databases">
        <title>The metabolism and importance of syntrophic acetate oxidation coupled to methane or sulfide production in haloalkaline environments.</title>
        <authorList>
            <person name="Timmers P.H.A."/>
            <person name="Vavourakis C.D."/>
            <person name="Sorokin D.Y."/>
            <person name="Sinninghe Damste J.S."/>
            <person name="Muyzer G."/>
            <person name="Stams A.J.M."/>
            <person name="Plugge C.M."/>
        </authorList>
    </citation>
    <scope>NUCLEOTIDE SEQUENCE [LARGE SCALE GENOMIC DNA]</scope>
    <source>
        <strain evidence="1">MSAO_Arc3</strain>
    </source>
</reference>
<evidence type="ECO:0000313" key="2">
    <source>
        <dbReference type="Proteomes" id="UP000284763"/>
    </source>
</evidence>
<dbReference type="EMBL" id="QZAB01000421">
    <property type="protein sequence ID" value="RQD82869.1"/>
    <property type="molecule type" value="Genomic_DNA"/>
</dbReference>
<evidence type="ECO:0000313" key="1">
    <source>
        <dbReference type="EMBL" id="RQD82869.1"/>
    </source>
</evidence>
<accession>A0A3R7VSD5</accession>
<sequence>MIEGLKVIDALFIFNNLPTTKLSIITGISLNNTKSVVETLNNLDIVRESVLSSKHSEWELTEFGLKLYLDLARKDYDTFKIRITDYPDYIKEKYESIYNIVREKPTSFNEIKKKVSLRQRELELFVYLLYYREAIKKDFFIDTIKFYVKEERNLDDLLG</sequence>
<organism evidence="1 2">
    <name type="scientific">Methanosalsum natronophilum</name>
    <dbReference type="NCBI Taxonomy" id="768733"/>
    <lineage>
        <taxon>Archaea</taxon>
        <taxon>Methanobacteriati</taxon>
        <taxon>Methanobacteriota</taxon>
        <taxon>Stenosarchaea group</taxon>
        <taxon>Methanomicrobia</taxon>
        <taxon>Methanosarcinales</taxon>
        <taxon>Methanosarcinaceae</taxon>
        <taxon>Methanosalsum</taxon>
    </lineage>
</organism>
<dbReference type="Proteomes" id="UP000284763">
    <property type="component" value="Unassembled WGS sequence"/>
</dbReference>
<dbReference type="AlphaFoldDB" id="A0A3R7VSD5"/>
<proteinExistence type="predicted"/>
<gene>
    <name evidence="1" type="ORF">D5R95_06700</name>
</gene>